<evidence type="ECO:0000313" key="3">
    <source>
        <dbReference type="Proteomes" id="UP001234989"/>
    </source>
</evidence>
<organism evidence="2 3">
    <name type="scientific">Solanum verrucosum</name>
    <dbReference type="NCBI Taxonomy" id="315347"/>
    <lineage>
        <taxon>Eukaryota</taxon>
        <taxon>Viridiplantae</taxon>
        <taxon>Streptophyta</taxon>
        <taxon>Embryophyta</taxon>
        <taxon>Tracheophyta</taxon>
        <taxon>Spermatophyta</taxon>
        <taxon>Magnoliopsida</taxon>
        <taxon>eudicotyledons</taxon>
        <taxon>Gunneridae</taxon>
        <taxon>Pentapetalae</taxon>
        <taxon>asterids</taxon>
        <taxon>lamiids</taxon>
        <taxon>Solanales</taxon>
        <taxon>Solanaceae</taxon>
        <taxon>Solanoideae</taxon>
        <taxon>Solaneae</taxon>
        <taxon>Solanum</taxon>
    </lineage>
</organism>
<dbReference type="InterPro" id="IPR005162">
    <property type="entry name" value="Retrotrans_gag_dom"/>
</dbReference>
<feature type="domain" description="Retrotransposon gag" evidence="1">
    <location>
        <begin position="40"/>
        <end position="111"/>
    </location>
</feature>
<dbReference type="Pfam" id="PF03732">
    <property type="entry name" value="Retrotrans_gag"/>
    <property type="match status" value="1"/>
</dbReference>
<accession>A0AAF0PZQ1</accession>
<gene>
    <name evidence="2" type="ORF">MTR67_007173</name>
</gene>
<proteinExistence type="predicted"/>
<protein>
    <recommendedName>
        <fullName evidence="1">Retrotransposon gag domain-containing protein</fullName>
    </recommendedName>
</protein>
<name>A0AAF0PZQ1_SOLVR</name>
<dbReference type="AlphaFoldDB" id="A0AAF0PZQ1"/>
<reference evidence="2" key="1">
    <citation type="submission" date="2023-08" db="EMBL/GenBank/DDBJ databases">
        <title>A de novo genome assembly of Solanum verrucosum Schlechtendal, a Mexican diploid species geographically isolated from the other diploid A-genome species in potato relatives.</title>
        <authorList>
            <person name="Hosaka K."/>
        </authorList>
    </citation>
    <scope>NUCLEOTIDE SEQUENCE</scope>
    <source>
        <tissue evidence="2">Young leaves</tissue>
    </source>
</reference>
<dbReference type="Proteomes" id="UP001234989">
    <property type="component" value="Chromosome 2"/>
</dbReference>
<sequence length="111" mass="13194">MNPSEFIGSKNTKDLENFVEELQKVFEIMQLVIDLEHVELVSYQLKGVARIWYDQWKKNRAEGPPLLSWAVFENTFLGRFFSRELREAKVKEFLNLQQEAMSVKEYSLKFT</sequence>
<evidence type="ECO:0000259" key="1">
    <source>
        <dbReference type="Pfam" id="PF03732"/>
    </source>
</evidence>
<keyword evidence="3" id="KW-1185">Reference proteome</keyword>
<evidence type="ECO:0000313" key="2">
    <source>
        <dbReference type="EMBL" id="WMV13788.1"/>
    </source>
</evidence>
<dbReference type="EMBL" id="CP133613">
    <property type="protein sequence ID" value="WMV13788.1"/>
    <property type="molecule type" value="Genomic_DNA"/>
</dbReference>